<keyword evidence="5" id="KW-1185">Reference proteome</keyword>
<evidence type="ECO:0000256" key="2">
    <source>
        <dbReference type="ARBA" id="ARBA00047778"/>
    </source>
</evidence>
<organism evidence="4 5">
    <name type="scientific">Kribbella jejuensis</name>
    <dbReference type="NCBI Taxonomy" id="236068"/>
    <lineage>
        <taxon>Bacteria</taxon>
        <taxon>Bacillati</taxon>
        <taxon>Actinomycetota</taxon>
        <taxon>Actinomycetes</taxon>
        <taxon>Propionibacteriales</taxon>
        <taxon>Kribbellaceae</taxon>
        <taxon>Kribbella</taxon>
    </lineage>
</organism>
<dbReference type="AlphaFoldDB" id="A0A542DU86"/>
<dbReference type="InterPro" id="IPR036461">
    <property type="entry name" value="Urease_betasu_sf"/>
</dbReference>
<reference evidence="4 5" key="1">
    <citation type="submission" date="2019-06" db="EMBL/GenBank/DDBJ databases">
        <title>Sequencing the genomes of 1000 actinobacteria strains.</title>
        <authorList>
            <person name="Klenk H.-P."/>
        </authorList>
    </citation>
    <scope>NUCLEOTIDE SEQUENCE [LARGE SCALE GENOMIC DNA]</scope>
    <source>
        <strain evidence="4 5">DSM 17305</strain>
    </source>
</reference>
<dbReference type="GO" id="GO:0035550">
    <property type="term" value="C:urease complex"/>
    <property type="evidence" value="ECO:0007669"/>
    <property type="project" value="InterPro"/>
</dbReference>
<keyword evidence="1" id="KW-0378">Hydrolase</keyword>
<name>A0A542DU86_9ACTN</name>
<dbReference type="SUPFAM" id="SSF51278">
    <property type="entry name" value="Urease, beta-subunit"/>
    <property type="match status" value="1"/>
</dbReference>
<dbReference type="NCBIfam" id="TIGR00192">
    <property type="entry name" value="urease_beta"/>
    <property type="match status" value="1"/>
</dbReference>
<comment type="catalytic activity">
    <reaction evidence="2">
        <text>urea + 2 H2O + H(+) = hydrogencarbonate + 2 NH4(+)</text>
        <dbReference type="Rhea" id="RHEA:20557"/>
        <dbReference type="ChEBI" id="CHEBI:15377"/>
        <dbReference type="ChEBI" id="CHEBI:15378"/>
        <dbReference type="ChEBI" id="CHEBI:16199"/>
        <dbReference type="ChEBI" id="CHEBI:17544"/>
        <dbReference type="ChEBI" id="CHEBI:28938"/>
        <dbReference type="EC" id="3.5.1.5"/>
    </reaction>
</comment>
<dbReference type="OrthoDB" id="9797217at2"/>
<gene>
    <name evidence="4" type="ORF">FB475_6337</name>
</gene>
<dbReference type="InterPro" id="IPR002019">
    <property type="entry name" value="Urease_beta-like"/>
</dbReference>
<dbReference type="Pfam" id="PF00699">
    <property type="entry name" value="Urease_beta"/>
    <property type="match status" value="1"/>
</dbReference>
<dbReference type="CDD" id="cd00407">
    <property type="entry name" value="Urease_beta"/>
    <property type="match status" value="1"/>
</dbReference>
<dbReference type="PANTHER" id="PTHR33569">
    <property type="entry name" value="UREASE"/>
    <property type="match status" value="1"/>
</dbReference>
<evidence type="ECO:0000256" key="3">
    <source>
        <dbReference type="SAM" id="MobiDB-lite"/>
    </source>
</evidence>
<protein>
    <submittedName>
        <fullName evidence="4">Urease beta subunit</fullName>
    </submittedName>
</protein>
<proteinExistence type="predicted"/>
<sequence>MVDVARTPSDGLGDSVGPGAVRVRPGTIVLNADRADEERLRLVVVNAGDRPIQIGSHLHLPDANSALEFDREAARGFRLDIPSGTSQRFEPGASREVALVALRGNRRVPGIQVKTTADAELGQVPGIQVQTTAEGPGIQVETTAEGPGIQVETTAEGPGIQVGTTADDPRIPVQTTADDPGISVRTTAEGELGRVRRDG</sequence>
<evidence type="ECO:0000256" key="1">
    <source>
        <dbReference type="ARBA" id="ARBA00022801"/>
    </source>
</evidence>
<evidence type="ECO:0000313" key="5">
    <source>
        <dbReference type="Proteomes" id="UP000316298"/>
    </source>
</evidence>
<dbReference type="GO" id="GO:0009039">
    <property type="term" value="F:urease activity"/>
    <property type="evidence" value="ECO:0007669"/>
    <property type="project" value="UniProtKB-EC"/>
</dbReference>
<comment type="caution">
    <text evidence="4">The sequence shown here is derived from an EMBL/GenBank/DDBJ whole genome shotgun (WGS) entry which is preliminary data.</text>
</comment>
<dbReference type="GO" id="GO:0043419">
    <property type="term" value="P:urea catabolic process"/>
    <property type="evidence" value="ECO:0007669"/>
    <property type="project" value="InterPro"/>
</dbReference>
<dbReference type="Proteomes" id="UP000316298">
    <property type="component" value="Unassembled WGS sequence"/>
</dbReference>
<dbReference type="InterPro" id="IPR050069">
    <property type="entry name" value="Urease_subunit"/>
</dbReference>
<accession>A0A542DU86</accession>
<dbReference type="RefSeq" id="WP_141861096.1">
    <property type="nucleotide sequence ID" value="NZ_BAAAKA010000052.1"/>
</dbReference>
<evidence type="ECO:0000313" key="4">
    <source>
        <dbReference type="EMBL" id="TQJ06671.1"/>
    </source>
</evidence>
<dbReference type="Gene3D" id="2.10.150.10">
    <property type="entry name" value="Urease, beta subunit"/>
    <property type="match status" value="1"/>
</dbReference>
<feature type="region of interest" description="Disordered" evidence="3">
    <location>
        <begin position="144"/>
        <end position="199"/>
    </location>
</feature>
<dbReference type="PANTHER" id="PTHR33569:SF1">
    <property type="entry name" value="UREASE"/>
    <property type="match status" value="1"/>
</dbReference>
<dbReference type="EMBL" id="VFMM01000003">
    <property type="protein sequence ID" value="TQJ06671.1"/>
    <property type="molecule type" value="Genomic_DNA"/>
</dbReference>